<organism evidence="1 2">
    <name type="scientific">Microcoleus asticus IPMA8</name>
    <dbReference type="NCBI Taxonomy" id="2563858"/>
    <lineage>
        <taxon>Bacteria</taxon>
        <taxon>Bacillati</taxon>
        <taxon>Cyanobacteriota</taxon>
        <taxon>Cyanophyceae</taxon>
        <taxon>Oscillatoriophycideae</taxon>
        <taxon>Oscillatoriales</taxon>
        <taxon>Microcoleaceae</taxon>
        <taxon>Microcoleus</taxon>
        <taxon>Microcoleus asticus</taxon>
    </lineage>
</organism>
<name>A0ABX2CRQ2_9CYAN</name>
<dbReference type="Proteomes" id="UP000702425">
    <property type="component" value="Unassembled WGS sequence"/>
</dbReference>
<reference evidence="1 2" key="1">
    <citation type="journal article" date="2020" name="Sci. Rep.">
        <title>A novel cyanobacterial geosmin producer, revising GeoA distribution and dispersion patterns in Bacteria.</title>
        <authorList>
            <person name="Churro C."/>
            <person name="Semedo-Aguiar A.P."/>
            <person name="Silva A.D."/>
            <person name="Pereira-Leal J.B."/>
            <person name="Leite R.B."/>
        </authorList>
    </citation>
    <scope>NUCLEOTIDE SEQUENCE [LARGE SCALE GENOMIC DNA]</scope>
    <source>
        <strain evidence="1 2">IPMA8</strain>
    </source>
</reference>
<protein>
    <submittedName>
        <fullName evidence="1">Uncharacterized protein</fullName>
    </submittedName>
</protein>
<sequence>MEAELKKLREGLDLIIQRVFTLTLDGSNRILAYWRLGSIFTQ</sequence>
<evidence type="ECO:0000313" key="1">
    <source>
        <dbReference type="EMBL" id="NQE33074.1"/>
    </source>
</evidence>
<keyword evidence="2" id="KW-1185">Reference proteome</keyword>
<proteinExistence type="predicted"/>
<gene>
    <name evidence="1" type="ORF">E5S67_00791</name>
</gene>
<comment type="caution">
    <text evidence="1">The sequence shown here is derived from an EMBL/GenBank/DDBJ whole genome shotgun (WGS) entry which is preliminary data.</text>
</comment>
<accession>A0ABX2CRQ2</accession>
<dbReference type="EMBL" id="SRRZ01000009">
    <property type="protein sequence ID" value="NQE33074.1"/>
    <property type="molecule type" value="Genomic_DNA"/>
</dbReference>
<evidence type="ECO:0000313" key="2">
    <source>
        <dbReference type="Proteomes" id="UP000702425"/>
    </source>
</evidence>